<keyword evidence="1" id="KW-0472">Membrane</keyword>
<accession>A0A2N0UJ32</accession>
<reference evidence="2" key="1">
    <citation type="journal article" date="2018" name="Environ. Microbiol.">
        <title>Sporulation capability and amylosome conservation among diverse human colonic and rumen isolates of the keystone starch-degrader Ruminococcus bromii.</title>
        <authorList>
            <person name="Mukhopadhya I."/>
            <person name="Morais S."/>
            <person name="Laverde-Gomez J."/>
            <person name="Sheridan P.O."/>
            <person name="Walker A.W."/>
            <person name="Kelly W."/>
            <person name="Klieve A.V."/>
            <person name="Ouwerkerk D."/>
            <person name="Duncan S.H."/>
            <person name="Louis P."/>
            <person name="Koropatkin N."/>
            <person name="Cockburn D."/>
            <person name="Kibler R."/>
            <person name="Cooper P.J."/>
            <person name="Sandoval C."/>
            <person name="Crost E."/>
            <person name="Juge N."/>
            <person name="Bayer E.A."/>
            <person name="Flint H.J."/>
        </authorList>
    </citation>
    <scope>NUCLEOTIDE SEQUENCE [LARGE SCALE GENOMIC DNA]</scope>
    <source>
        <strain evidence="2">ATCC 27255</strain>
    </source>
</reference>
<protein>
    <recommendedName>
        <fullName evidence="4">DUF2116 family Zn-ribbon domain-containing protein</fullName>
    </recommendedName>
</protein>
<evidence type="ECO:0008006" key="4">
    <source>
        <dbReference type="Google" id="ProtNLM"/>
    </source>
</evidence>
<proteinExistence type="predicted"/>
<feature type="transmembrane region" description="Helical" evidence="1">
    <location>
        <begin position="39"/>
        <end position="58"/>
    </location>
</feature>
<gene>
    <name evidence="2" type="ORF">RBATCC27255_01870</name>
</gene>
<keyword evidence="1" id="KW-1133">Transmembrane helix</keyword>
<dbReference type="AlphaFoldDB" id="A0A2N0UJ32"/>
<evidence type="ECO:0000256" key="1">
    <source>
        <dbReference type="SAM" id="Phobius"/>
    </source>
</evidence>
<dbReference type="RefSeq" id="WP_101029776.1">
    <property type="nucleotide sequence ID" value="NZ_CABMMZ010000073.1"/>
</dbReference>
<sequence>MKKCEFCGKQISYFDQYCDDECHIKANKFYEKGERFGKLFAVINMICVFGIPIGLFMLSFAREVGLTVALASCVILGTMLIILPFPTENMISKFKIRKAVKITRMIGGAVIFLGVLILLLALLIKF</sequence>
<feature type="transmembrane region" description="Helical" evidence="1">
    <location>
        <begin position="64"/>
        <end position="85"/>
    </location>
</feature>
<keyword evidence="1" id="KW-0812">Transmembrane</keyword>
<keyword evidence="3" id="KW-1185">Reference proteome</keyword>
<evidence type="ECO:0000313" key="3">
    <source>
        <dbReference type="Proteomes" id="UP000233425"/>
    </source>
</evidence>
<name>A0A2N0UJ32_9FIRM</name>
<dbReference type="Proteomes" id="UP000233425">
    <property type="component" value="Unassembled WGS sequence"/>
</dbReference>
<organism evidence="2 3">
    <name type="scientific">Ruminococcus bromii</name>
    <dbReference type="NCBI Taxonomy" id="40518"/>
    <lineage>
        <taxon>Bacteria</taxon>
        <taxon>Bacillati</taxon>
        <taxon>Bacillota</taxon>
        <taxon>Clostridia</taxon>
        <taxon>Eubacteriales</taxon>
        <taxon>Oscillospiraceae</taxon>
        <taxon>Ruminococcus</taxon>
    </lineage>
</organism>
<evidence type="ECO:0000313" key="2">
    <source>
        <dbReference type="EMBL" id="PKD27003.1"/>
    </source>
</evidence>
<feature type="transmembrane region" description="Helical" evidence="1">
    <location>
        <begin position="106"/>
        <end position="124"/>
    </location>
</feature>
<dbReference type="EMBL" id="NNSR01000073">
    <property type="protein sequence ID" value="PKD27003.1"/>
    <property type="molecule type" value="Genomic_DNA"/>
</dbReference>
<comment type="caution">
    <text evidence="2">The sequence shown here is derived from an EMBL/GenBank/DDBJ whole genome shotgun (WGS) entry which is preliminary data.</text>
</comment>